<dbReference type="Proteomes" id="UP000699865">
    <property type="component" value="Unassembled WGS sequence"/>
</dbReference>
<dbReference type="EMBL" id="JAFMOU010000071">
    <property type="protein sequence ID" value="MBU9836863.1"/>
    <property type="molecule type" value="Genomic_DNA"/>
</dbReference>
<protein>
    <submittedName>
        <fullName evidence="1">DUF3828 domain-containing protein</fullName>
    </submittedName>
</protein>
<organism evidence="1 2">
    <name type="scientific">Rahnella perminowiae</name>
    <dbReference type="NCBI Taxonomy" id="2816244"/>
    <lineage>
        <taxon>Bacteria</taxon>
        <taxon>Pseudomonadati</taxon>
        <taxon>Pseudomonadota</taxon>
        <taxon>Gammaproteobacteria</taxon>
        <taxon>Enterobacterales</taxon>
        <taxon>Yersiniaceae</taxon>
        <taxon>Rahnella</taxon>
    </lineage>
</organism>
<accession>A0ABS6L5H0</accession>
<evidence type="ECO:0000313" key="2">
    <source>
        <dbReference type="Proteomes" id="UP000699865"/>
    </source>
</evidence>
<sequence>MRRYILAAMMFTCVARAETTPQQQAEIFYRWYIQQVSGLENPLENPKLSGYVEHGTYAILMKAYKANEIDVDYFTKVQDFDDKDWLQHITAEKVVIDPVCTNVYMSFGLADRKRVVACFVRDKGGWKIRSVTDLP</sequence>
<reference evidence="1 2" key="1">
    <citation type="submission" date="2021-03" db="EMBL/GenBank/DDBJ databases">
        <title>Five novel Rahnella species.</title>
        <authorList>
            <person name="Brady C."/>
            <person name="Asselin J."/>
            <person name="Beer S."/>
            <person name="Bruberg M.B."/>
            <person name="Crampton B."/>
            <person name="Venter S."/>
            <person name="Arnold D."/>
            <person name="Denman S."/>
        </authorList>
    </citation>
    <scope>NUCLEOTIDE SEQUENCE [LARGE SCALE GENOMIC DNA]</scope>
    <source>
        <strain evidence="1 2">L72c</strain>
    </source>
</reference>
<dbReference type="RefSeq" id="WP_217139007.1">
    <property type="nucleotide sequence ID" value="NZ_JAFMOU010000071.1"/>
</dbReference>
<gene>
    <name evidence="1" type="ORF">J1786_18860</name>
</gene>
<proteinExistence type="predicted"/>
<keyword evidence="2" id="KW-1185">Reference proteome</keyword>
<name>A0ABS6L5H0_9GAMM</name>
<comment type="caution">
    <text evidence="1">The sequence shown here is derived from an EMBL/GenBank/DDBJ whole genome shotgun (WGS) entry which is preliminary data.</text>
</comment>
<evidence type="ECO:0000313" key="1">
    <source>
        <dbReference type="EMBL" id="MBU9836863.1"/>
    </source>
</evidence>